<dbReference type="SMART" id="SM00490">
    <property type="entry name" value="HELICc"/>
    <property type="match status" value="1"/>
</dbReference>
<keyword evidence="11" id="KW-0413">Isomerase</keyword>
<dbReference type="SUPFAM" id="SSF50249">
    <property type="entry name" value="Nucleic acid-binding proteins"/>
    <property type="match status" value="1"/>
</dbReference>
<dbReference type="NCBIfam" id="NF008168">
    <property type="entry name" value="PRK10917.2-2"/>
    <property type="match status" value="1"/>
</dbReference>
<keyword evidence="5 15" id="KW-0378">Hydrolase</keyword>
<reference evidence="18 19" key="1">
    <citation type="submission" date="2016-11" db="EMBL/GenBank/DDBJ databases">
        <authorList>
            <person name="Jaros S."/>
            <person name="Januszkiewicz K."/>
            <person name="Wedrychowicz H."/>
        </authorList>
    </citation>
    <scope>NUCLEOTIDE SEQUENCE [LARGE SCALE GENOMIC DNA]</scope>
    <source>
        <strain evidence="18 19">DSM 44666</strain>
    </source>
</reference>
<protein>
    <recommendedName>
        <fullName evidence="2 15">ATP-dependent DNA helicase RecG</fullName>
        <ecNumber evidence="13 15">5.6.2.4</ecNumber>
    </recommendedName>
</protein>
<keyword evidence="6 15" id="KW-0347">Helicase</keyword>
<dbReference type="GO" id="GO:0043138">
    <property type="term" value="F:3'-5' DNA helicase activity"/>
    <property type="evidence" value="ECO:0007669"/>
    <property type="project" value="UniProtKB-EC"/>
</dbReference>
<dbReference type="InterPro" id="IPR027417">
    <property type="entry name" value="P-loop_NTPase"/>
</dbReference>
<dbReference type="STRING" id="112248.SAMN05444392_10237"/>
<keyword evidence="9 15" id="KW-0233">DNA recombination</keyword>
<keyword evidence="8" id="KW-0238">DNA-binding</keyword>
<evidence type="ECO:0000256" key="12">
    <source>
        <dbReference type="ARBA" id="ARBA00034617"/>
    </source>
</evidence>
<dbReference type="InterPro" id="IPR012340">
    <property type="entry name" value="NA-bd_OB-fold"/>
</dbReference>
<evidence type="ECO:0000256" key="10">
    <source>
        <dbReference type="ARBA" id="ARBA00023204"/>
    </source>
</evidence>
<dbReference type="Pfam" id="PF17191">
    <property type="entry name" value="RecG_wedge"/>
    <property type="match status" value="1"/>
</dbReference>
<gene>
    <name evidence="18" type="ORF">SAMN05444392_10237</name>
</gene>
<dbReference type="InterPro" id="IPR045562">
    <property type="entry name" value="RecG_dom3_C"/>
</dbReference>
<dbReference type="CDD" id="cd17992">
    <property type="entry name" value="DEXHc_RecG"/>
    <property type="match status" value="1"/>
</dbReference>
<feature type="domain" description="Helicase ATP-binding" evidence="16">
    <location>
        <begin position="274"/>
        <end position="435"/>
    </location>
</feature>
<evidence type="ECO:0000256" key="15">
    <source>
        <dbReference type="RuleBase" id="RU363016"/>
    </source>
</evidence>
<comment type="similarity">
    <text evidence="1 15">Belongs to the helicase family. RecG subfamily.</text>
</comment>
<keyword evidence="4 15" id="KW-0227">DNA damage</keyword>
<dbReference type="CDD" id="cd04488">
    <property type="entry name" value="RecG_wedge_OBF"/>
    <property type="match status" value="1"/>
</dbReference>
<evidence type="ECO:0000256" key="4">
    <source>
        <dbReference type="ARBA" id="ARBA00022763"/>
    </source>
</evidence>
<name>A0A1M4UUR9_9BACL</name>
<evidence type="ECO:0000259" key="16">
    <source>
        <dbReference type="PROSITE" id="PS51192"/>
    </source>
</evidence>
<organism evidence="18 19">
    <name type="scientific">Seinonella peptonophila</name>
    <dbReference type="NCBI Taxonomy" id="112248"/>
    <lineage>
        <taxon>Bacteria</taxon>
        <taxon>Bacillati</taxon>
        <taxon>Bacillota</taxon>
        <taxon>Bacilli</taxon>
        <taxon>Bacillales</taxon>
        <taxon>Thermoactinomycetaceae</taxon>
        <taxon>Seinonella</taxon>
    </lineage>
</organism>
<dbReference type="Gene3D" id="3.40.50.300">
    <property type="entry name" value="P-loop containing nucleotide triphosphate hydrolases"/>
    <property type="match status" value="2"/>
</dbReference>
<evidence type="ECO:0000313" key="19">
    <source>
        <dbReference type="Proteomes" id="UP000184476"/>
    </source>
</evidence>
<dbReference type="OrthoDB" id="9804325at2"/>
<dbReference type="PANTHER" id="PTHR47964">
    <property type="entry name" value="ATP-DEPENDENT DNA HELICASE HOMOLOG RECG, CHLOROPLASTIC"/>
    <property type="match status" value="1"/>
</dbReference>
<accession>A0A1M4UUR9</accession>
<keyword evidence="10 15" id="KW-0234">DNA repair</keyword>
<dbReference type="GO" id="GO:0003677">
    <property type="term" value="F:DNA binding"/>
    <property type="evidence" value="ECO:0007669"/>
    <property type="project" value="UniProtKB-KW"/>
</dbReference>
<dbReference type="Pfam" id="PF00270">
    <property type="entry name" value="DEAD"/>
    <property type="match status" value="1"/>
</dbReference>
<comment type="catalytic activity">
    <reaction evidence="12 15">
        <text>Couples ATP hydrolysis with the unwinding of duplex DNA by translocating in the 3'-5' direction.</text>
        <dbReference type="EC" id="5.6.2.4"/>
    </reaction>
</comment>
<dbReference type="NCBIfam" id="TIGR00643">
    <property type="entry name" value="recG"/>
    <property type="match status" value="1"/>
</dbReference>
<evidence type="ECO:0000259" key="17">
    <source>
        <dbReference type="PROSITE" id="PS51194"/>
    </source>
</evidence>
<dbReference type="Proteomes" id="UP000184476">
    <property type="component" value="Unassembled WGS sequence"/>
</dbReference>
<evidence type="ECO:0000256" key="2">
    <source>
        <dbReference type="ARBA" id="ARBA00017846"/>
    </source>
</evidence>
<evidence type="ECO:0000256" key="1">
    <source>
        <dbReference type="ARBA" id="ARBA00007504"/>
    </source>
</evidence>
<evidence type="ECO:0000256" key="5">
    <source>
        <dbReference type="ARBA" id="ARBA00022801"/>
    </source>
</evidence>
<dbReference type="PANTHER" id="PTHR47964:SF1">
    <property type="entry name" value="ATP-DEPENDENT DNA HELICASE HOMOLOG RECG, CHLOROPLASTIC"/>
    <property type="match status" value="1"/>
</dbReference>
<evidence type="ECO:0000313" key="18">
    <source>
        <dbReference type="EMBL" id="SHE60452.1"/>
    </source>
</evidence>
<dbReference type="SMART" id="SM00487">
    <property type="entry name" value="DEXDc"/>
    <property type="match status" value="1"/>
</dbReference>
<dbReference type="PROSITE" id="PS51194">
    <property type="entry name" value="HELICASE_CTER"/>
    <property type="match status" value="1"/>
</dbReference>
<evidence type="ECO:0000256" key="13">
    <source>
        <dbReference type="ARBA" id="ARBA00034808"/>
    </source>
</evidence>
<evidence type="ECO:0000256" key="6">
    <source>
        <dbReference type="ARBA" id="ARBA00022806"/>
    </source>
</evidence>
<proteinExistence type="inferred from homology"/>
<dbReference type="GO" id="GO:0016887">
    <property type="term" value="F:ATP hydrolysis activity"/>
    <property type="evidence" value="ECO:0007669"/>
    <property type="project" value="RHEA"/>
</dbReference>
<evidence type="ECO:0000256" key="9">
    <source>
        <dbReference type="ARBA" id="ARBA00023172"/>
    </source>
</evidence>
<dbReference type="AlphaFoldDB" id="A0A1M4UUR9"/>
<evidence type="ECO:0000256" key="11">
    <source>
        <dbReference type="ARBA" id="ARBA00023235"/>
    </source>
</evidence>
<keyword evidence="7 15" id="KW-0067">ATP-binding</keyword>
<dbReference type="EC" id="5.6.2.4" evidence="13 15"/>
<dbReference type="SUPFAM" id="SSF52540">
    <property type="entry name" value="P-loop containing nucleoside triphosphate hydrolases"/>
    <property type="match status" value="2"/>
</dbReference>
<dbReference type="EMBL" id="FQVL01000002">
    <property type="protein sequence ID" value="SHE60452.1"/>
    <property type="molecule type" value="Genomic_DNA"/>
</dbReference>
<keyword evidence="19" id="KW-1185">Reference proteome</keyword>
<evidence type="ECO:0000256" key="7">
    <source>
        <dbReference type="ARBA" id="ARBA00022840"/>
    </source>
</evidence>
<dbReference type="InterPro" id="IPR033454">
    <property type="entry name" value="RecG_wedge"/>
</dbReference>
<evidence type="ECO:0000256" key="8">
    <source>
        <dbReference type="ARBA" id="ARBA00023125"/>
    </source>
</evidence>
<dbReference type="NCBIfam" id="NF008165">
    <property type="entry name" value="PRK10917.1-3"/>
    <property type="match status" value="1"/>
</dbReference>
<dbReference type="GO" id="GO:0006281">
    <property type="term" value="P:DNA repair"/>
    <property type="evidence" value="ECO:0007669"/>
    <property type="project" value="UniProtKB-UniRule"/>
</dbReference>
<evidence type="ECO:0000256" key="14">
    <source>
        <dbReference type="ARBA" id="ARBA00048988"/>
    </source>
</evidence>
<dbReference type="RefSeq" id="WP_073153010.1">
    <property type="nucleotide sequence ID" value="NZ_FQVL01000002.1"/>
</dbReference>
<sequence>MSQLEKMQLRELPEITNRQIEQLQQLQINSIWDLLTYFPFRYEDMRLSDLSQAVEDEKVAIQGMIVGQPSLRWLGKKKSRLVARCQVDGLTVQLVWFNQHFLKDKLTDGKEIAVAGRWDRERLQITVSRTLLSKAEQEKFLGQFEPIYSLSQSIKMKTIRKLVYQAFVHFGREIEEILPAEICVQYHFLSRAKAMYLLHFPRSREELYQARRRMIYEELFLYECKIFWLKETNQQQLKGIQHQIPMKQIDHLTESLPFPLTKAQKRVMEEIISDLRANTPMNRLLQGDVGSGKTVIAAIALYAVWLSGYQGALMVPTEILAEQHAKSLRQMLETHGLKVVSLVGGMRTKERRTVLEQIEIGLADVVVGTHALIQESVAFKKLGLVITDEQHRFGVKQRTALREKGFLPDVLCMTATPIPRTLAITYFGEMEVSIIDEMPAGRQPIETHWVKKDHWSKVLTFIKKECKTGRQAYVICPLIEESEKIDLQNAQDVYEQLVTQLAPLRVGLLHGRMHAVEKEEVMEAFAKNELQVLVSTTVVEVGVNVPNATAMVIYDADRFGLSQLHQLRGRVGRGSHASTCILIADPKTETGVGRMKIMTETNDGFVISEEDLSLRGPGDFLGVKQSGLPEFKIADLTMDQQILEYARADAAKWVANVENADASDQSLKRLLASLKTKAQHLD</sequence>
<evidence type="ECO:0000256" key="3">
    <source>
        <dbReference type="ARBA" id="ARBA00022741"/>
    </source>
</evidence>
<feature type="domain" description="Helicase C-terminal" evidence="17">
    <location>
        <begin position="457"/>
        <end position="613"/>
    </location>
</feature>
<dbReference type="InterPro" id="IPR047112">
    <property type="entry name" value="RecG/Mfd"/>
</dbReference>
<comment type="catalytic activity">
    <reaction evidence="14 15">
        <text>ATP + H2O = ADP + phosphate + H(+)</text>
        <dbReference type="Rhea" id="RHEA:13065"/>
        <dbReference type="ChEBI" id="CHEBI:15377"/>
        <dbReference type="ChEBI" id="CHEBI:15378"/>
        <dbReference type="ChEBI" id="CHEBI:30616"/>
        <dbReference type="ChEBI" id="CHEBI:43474"/>
        <dbReference type="ChEBI" id="CHEBI:456216"/>
        <dbReference type="EC" id="5.6.2.4"/>
    </reaction>
</comment>
<comment type="function">
    <text evidence="15">Plays a critical role in recombination and DNA repair. Helps process Holliday junction intermediates to mature products by catalyzing branch migration. Has replication fork regression activity, unwinds stalled or blocked replication forks to make a HJ that can be resolved. Has a DNA unwinding activity characteristic of a DNA helicase with 3'-5' polarity.</text>
</comment>
<dbReference type="InterPro" id="IPR001650">
    <property type="entry name" value="Helicase_C-like"/>
</dbReference>
<dbReference type="GO" id="GO:0006310">
    <property type="term" value="P:DNA recombination"/>
    <property type="evidence" value="ECO:0007669"/>
    <property type="project" value="UniProtKB-UniRule"/>
</dbReference>
<dbReference type="CDD" id="cd18811">
    <property type="entry name" value="SF2_C_RecG"/>
    <property type="match status" value="1"/>
</dbReference>
<dbReference type="GO" id="GO:0005524">
    <property type="term" value="F:ATP binding"/>
    <property type="evidence" value="ECO:0007669"/>
    <property type="project" value="UniProtKB-KW"/>
</dbReference>
<dbReference type="InterPro" id="IPR004609">
    <property type="entry name" value="ATP-dep_DNA_helicase_RecG"/>
</dbReference>
<dbReference type="PROSITE" id="PS51192">
    <property type="entry name" value="HELICASE_ATP_BIND_1"/>
    <property type="match status" value="1"/>
</dbReference>
<keyword evidence="3 15" id="KW-0547">Nucleotide-binding</keyword>
<dbReference type="Pfam" id="PF19833">
    <property type="entry name" value="RecG_dom3_C"/>
    <property type="match status" value="1"/>
</dbReference>
<dbReference type="InterPro" id="IPR011545">
    <property type="entry name" value="DEAD/DEAH_box_helicase_dom"/>
</dbReference>
<dbReference type="Pfam" id="PF00271">
    <property type="entry name" value="Helicase_C"/>
    <property type="match status" value="1"/>
</dbReference>
<dbReference type="InterPro" id="IPR014001">
    <property type="entry name" value="Helicase_ATP-bd"/>
</dbReference>
<dbReference type="Gene3D" id="2.40.50.140">
    <property type="entry name" value="Nucleic acid-binding proteins"/>
    <property type="match status" value="1"/>
</dbReference>